<proteinExistence type="predicted"/>
<feature type="region of interest" description="Disordered" evidence="1">
    <location>
        <begin position="95"/>
        <end position="128"/>
    </location>
</feature>
<dbReference type="VEuPathDB" id="FungiDB:AB675_576"/>
<accession>A0A0N1HXS5</accession>
<dbReference type="RefSeq" id="XP_018005406.1">
    <property type="nucleotide sequence ID" value="XM_018146008.1"/>
</dbReference>
<organism evidence="2 3">
    <name type="scientific">Cyphellophora attinorum</name>
    <dbReference type="NCBI Taxonomy" id="1664694"/>
    <lineage>
        <taxon>Eukaryota</taxon>
        <taxon>Fungi</taxon>
        <taxon>Dikarya</taxon>
        <taxon>Ascomycota</taxon>
        <taxon>Pezizomycotina</taxon>
        <taxon>Eurotiomycetes</taxon>
        <taxon>Chaetothyriomycetidae</taxon>
        <taxon>Chaetothyriales</taxon>
        <taxon>Cyphellophoraceae</taxon>
        <taxon>Cyphellophora</taxon>
    </lineage>
</organism>
<feature type="region of interest" description="Disordered" evidence="1">
    <location>
        <begin position="48"/>
        <end position="67"/>
    </location>
</feature>
<name>A0A0N1HXS5_9EURO</name>
<evidence type="ECO:0000313" key="3">
    <source>
        <dbReference type="Proteomes" id="UP000038010"/>
    </source>
</evidence>
<gene>
    <name evidence="2" type="ORF">AB675_576</name>
</gene>
<reference evidence="2 3" key="1">
    <citation type="submission" date="2015-06" db="EMBL/GenBank/DDBJ databases">
        <title>Draft genome of the ant-associated black yeast Phialophora attae CBS 131958.</title>
        <authorList>
            <person name="Moreno L.F."/>
            <person name="Stielow B.J."/>
            <person name="de Hoog S."/>
            <person name="Vicente V.A."/>
            <person name="Weiss V.A."/>
            <person name="de Vries M."/>
            <person name="Cruz L.M."/>
            <person name="Souza E.M."/>
        </authorList>
    </citation>
    <scope>NUCLEOTIDE SEQUENCE [LARGE SCALE GENOMIC DNA]</scope>
    <source>
        <strain evidence="2 3">CBS 131958</strain>
    </source>
</reference>
<protein>
    <submittedName>
        <fullName evidence="2">Uncharacterized protein</fullName>
    </submittedName>
</protein>
<evidence type="ECO:0000256" key="1">
    <source>
        <dbReference type="SAM" id="MobiDB-lite"/>
    </source>
</evidence>
<feature type="region of interest" description="Disordered" evidence="1">
    <location>
        <begin position="240"/>
        <end position="261"/>
    </location>
</feature>
<sequence>MAVLYFPLSTLANPVEASQMQYSGSASDDAVEVISKTAVTIITVSENAADTQPEVAPTETEDDDDDNNYWPTSSVIGMNLEQLLSYEFDDHNFGLRPSTQASKPSLTHGLPSATPKSDVSHHYAGGLSQEEEEAHALSIINAVAAPIRAAAASIGNDVPDNNDPSASPLPTPAASLDRRLIWIPNMAGCDDKDYPGQPQWKRSIKLLLPPNPLAPRAEHHAYRARLYDLAKTAAPYMPQNRATKTTSAASTGSRRKSSGAPYGAVLSHPGYALYTDMSAYEKALSTWASDNALNSCWSSQPQFVVTTVKKQVSKAPIIGSKTYKGNVIPKKGQPKGDGVTI</sequence>
<dbReference type="AlphaFoldDB" id="A0A0N1HXS5"/>
<dbReference type="GeneID" id="28737879"/>
<comment type="caution">
    <text evidence="2">The sequence shown here is derived from an EMBL/GenBank/DDBJ whole genome shotgun (WGS) entry which is preliminary data.</text>
</comment>
<evidence type="ECO:0000313" key="2">
    <source>
        <dbReference type="EMBL" id="KPI45443.1"/>
    </source>
</evidence>
<dbReference type="Proteomes" id="UP000038010">
    <property type="component" value="Unassembled WGS sequence"/>
</dbReference>
<dbReference type="EMBL" id="LFJN01000001">
    <property type="protein sequence ID" value="KPI45443.1"/>
    <property type="molecule type" value="Genomic_DNA"/>
</dbReference>
<keyword evidence="3" id="KW-1185">Reference proteome</keyword>
<feature type="compositionally biased region" description="Low complexity" evidence="1">
    <location>
        <begin position="241"/>
        <end position="252"/>
    </location>
</feature>